<dbReference type="InterPro" id="IPR043128">
    <property type="entry name" value="Rev_trsase/Diguanyl_cyclase"/>
</dbReference>
<evidence type="ECO:0000313" key="3">
    <source>
        <dbReference type="Proteomes" id="UP001151760"/>
    </source>
</evidence>
<gene>
    <name evidence="2" type="ORF">Tco_0823972</name>
</gene>
<dbReference type="SUPFAM" id="SSF56672">
    <property type="entry name" value="DNA/RNA polymerases"/>
    <property type="match status" value="1"/>
</dbReference>
<keyword evidence="3" id="KW-1185">Reference proteome</keyword>
<dbReference type="Proteomes" id="UP001151760">
    <property type="component" value="Unassembled WGS sequence"/>
</dbReference>
<dbReference type="Gene3D" id="3.30.70.270">
    <property type="match status" value="1"/>
</dbReference>
<accession>A0ABQ5ANJ9</accession>
<evidence type="ECO:0000256" key="1">
    <source>
        <dbReference type="SAM" id="MobiDB-lite"/>
    </source>
</evidence>
<sequence length="372" mass="43146">MTRSTVKKLNEPLEEPEREMHKRRKATSRQQQNESLAIAGRNPFDDEASSSVNSKPKITSLIKSLREHSSPNASIFLNLIILPEEPTNKVLDAQDILLIQDTCSFQGLCTKNPIHHIKYFLSIVDHLQADGATNDASRLCFFHFSLKVKAKEWLDKISPETITNDTLDHDSNWTDNEEEDKAEEVQAVSFYLKKELFGPLEWNVSKNKLKSSMEEPTKVELKALPDNLESSFDHCLSNLDKMLTRYEETNLVLNWEKCHFMVKEGIVLGHEISRAGIELEELRLQAYETFKTYKERIKKWHDNRLKDKKEFRTGDYVLLFNSRLKLFLGKLKSRWSGPFTVKQAYSYETIELFNCDGTSFKVIFDEEKPESS</sequence>
<proteinExistence type="predicted"/>
<protein>
    <recommendedName>
        <fullName evidence="4">Reverse transcriptase domain-containing protein</fullName>
    </recommendedName>
</protein>
<feature type="region of interest" description="Disordered" evidence="1">
    <location>
        <begin position="1"/>
        <end position="52"/>
    </location>
</feature>
<reference evidence="2" key="1">
    <citation type="journal article" date="2022" name="Int. J. Mol. Sci.">
        <title>Draft Genome of Tanacetum Coccineum: Genomic Comparison of Closely Related Tanacetum-Family Plants.</title>
        <authorList>
            <person name="Yamashiro T."/>
            <person name="Shiraishi A."/>
            <person name="Nakayama K."/>
            <person name="Satake H."/>
        </authorList>
    </citation>
    <scope>NUCLEOTIDE SEQUENCE</scope>
</reference>
<dbReference type="EMBL" id="BQNB010012376">
    <property type="protein sequence ID" value="GJT02803.1"/>
    <property type="molecule type" value="Genomic_DNA"/>
</dbReference>
<name>A0ABQ5ANJ9_9ASTR</name>
<dbReference type="InterPro" id="IPR043502">
    <property type="entry name" value="DNA/RNA_pol_sf"/>
</dbReference>
<reference evidence="2" key="2">
    <citation type="submission" date="2022-01" db="EMBL/GenBank/DDBJ databases">
        <authorList>
            <person name="Yamashiro T."/>
            <person name="Shiraishi A."/>
            <person name="Satake H."/>
            <person name="Nakayama K."/>
        </authorList>
    </citation>
    <scope>NUCLEOTIDE SEQUENCE</scope>
</reference>
<evidence type="ECO:0000313" key="2">
    <source>
        <dbReference type="EMBL" id="GJT02803.1"/>
    </source>
</evidence>
<evidence type="ECO:0008006" key="4">
    <source>
        <dbReference type="Google" id="ProtNLM"/>
    </source>
</evidence>
<organism evidence="2 3">
    <name type="scientific">Tanacetum coccineum</name>
    <dbReference type="NCBI Taxonomy" id="301880"/>
    <lineage>
        <taxon>Eukaryota</taxon>
        <taxon>Viridiplantae</taxon>
        <taxon>Streptophyta</taxon>
        <taxon>Embryophyta</taxon>
        <taxon>Tracheophyta</taxon>
        <taxon>Spermatophyta</taxon>
        <taxon>Magnoliopsida</taxon>
        <taxon>eudicotyledons</taxon>
        <taxon>Gunneridae</taxon>
        <taxon>Pentapetalae</taxon>
        <taxon>asterids</taxon>
        <taxon>campanulids</taxon>
        <taxon>Asterales</taxon>
        <taxon>Asteraceae</taxon>
        <taxon>Asteroideae</taxon>
        <taxon>Anthemideae</taxon>
        <taxon>Anthemidinae</taxon>
        <taxon>Tanacetum</taxon>
    </lineage>
</organism>
<comment type="caution">
    <text evidence="2">The sequence shown here is derived from an EMBL/GenBank/DDBJ whole genome shotgun (WGS) entry which is preliminary data.</text>
</comment>